<protein>
    <recommendedName>
        <fullName evidence="8">Chaplin domain-containing protein</fullName>
    </recommendedName>
</protein>
<keyword evidence="3" id="KW-0964">Secreted</keyword>
<evidence type="ECO:0000256" key="1">
    <source>
        <dbReference type="ARBA" id="ARBA00004191"/>
    </source>
</evidence>
<feature type="domain" description="Chaplin" evidence="8">
    <location>
        <begin position="52"/>
        <end position="87"/>
    </location>
</feature>
<evidence type="ECO:0000256" key="6">
    <source>
        <dbReference type="ARBA" id="ARBA00023087"/>
    </source>
</evidence>
<organism evidence="9 10">
    <name type="scientific">Streptomyces rectiviolaceus</name>
    <dbReference type="NCBI Taxonomy" id="332591"/>
    <lineage>
        <taxon>Bacteria</taxon>
        <taxon>Bacillati</taxon>
        <taxon>Actinomycetota</taxon>
        <taxon>Actinomycetes</taxon>
        <taxon>Kitasatosporales</taxon>
        <taxon>Streptomycetaceae</taxon>
        <taxon>Streptomyces</taxon>
    </lineage>
</organism>
<keyword evidence="4 7" id="KW-0732">Signal</keyword>
<feature type="chain" id="PRO_5046139189" description="Chaplin domain-containing protein" evidence="7">
    <location>
        <begin position="36"/>
        <end position="113"/>
    </location>
</feature>
<comment type="subcellular location">
    <subcellularLocation>
        <location evidence="1">Secreted</location>
        <location evidence="1">Cell wall</location>
    </subcellularLocation>
</comment>
<dbReference type="EMBL" id="BAAAUG010000112">
    <property type="protein sequence ID" value="GAA3127437.1"/>
    <property type="molecule type" value="Genomic_DNA"/>
</dbReference>
<evidence type="ECO:0000256" key="5">
    <source>
        <dbReference type="ARBA" id="ARBA00022889"/>
    </source>
</evidence>
<evidence type="ECO:0000256" key="2">
    <source>
        <dbReference type="ARBA" id="ARBA00022512"/>
    </source>
</evidence>
<accession>A0ABP6MXB7</accession>
<dbReference type="InterPro" id="IPR005528">
    <property type="entry name" value="ChpA-H"/>
</dbReference>
<dbReference type="Pfam" id="PF03777">
    <property type="entry name" value="ChpA-C"/>
    <property type="match status" value="1"/>
</dbReference>
<evidence type="ECO:0000259" key="8">
    <source>
        <dbReference type="Pfam" id="PF03777"/>
    </source>
</evidence>
<evidence type="ECO:0000313" key="10">
    <source>
        <dbReference type="Proteomes" id="UP001501637"/>
    </source>
</evidence>
<feature type="signal peptide" evidence="7">
    <location>
        <begin position="1"/>
        <end position="35"/>
    </location>
</feature>
<keyword evidence="10" id="KW-1185">Reference proteome</keyword>
<evidence type="ECO:0000313" key="9">
    <source>
        <dbReference type="EMBL" id="GAA3127437.1"/>
    </source>
</evidence>
<keyword evidence="2" id="KW-0134">Cell wall</keyword>
<evidence type="ECO:0000256" key="3">
    <source>
        <dbReference type="ARBA" id="ARBA00022525"/>
    </source>
</evidence>
<proteinExistence type="predicted"/>
<gene>
    <name evidence="9" type="ORF">GCM10010449_56040</name>
</gene>
<sequence length="113" mass="11209">MIVLPGMTMRKTATTFALTATAAGATLATASPVAAGGVGDFLSPAFGTSCTNHHGTRADGATTHGTGAVDGNLAGLPVGSPFNQCGGADMKPDLVVVGLLIEARPFVEVLNRV</sequence>
<evidence type="ECO:0000256" key="7">
    <source>
        <dbReference type="SAM" id="SignalP"/>
    </source>
</evidence>
<reference evidence="10" key="1">
    <citation type="journal article" date="2019" name="Int. J. Syst. Evol. Microbiol.">
        <title>The Global Catalogue of Microorganisms (GCM) 10K type strain sequencing project: providing services to taxonomists for standard genome sequencing and annotation.</title>
        <authorList>
            <consortium name="The Broad Institute Genomics Platform"/>
            <consortium name="The Broad Institute Genome Sequencing Center for Infectious Disease"/>
            <person name="Wu L."/>
            <person name="Ma J."/>
        </authorList>
    </citation>
    <scope>NUCLEOTIDE SEQUENCE [LARGE SCALE GENOMIC DNA]</scope>
    <source>
        <strain evidence="10">JCM 9092</strain>
    </source>
</reference>
<keyword evidence="5" id="KW-0130">Cell adhesion</keyword>
<name>A0ABP6MXB7_9ACTN</name>
<evidence type="ECO:0000256" key="4">
    <source>
        <dbReference type="ARBA" id="ARBA00022729"/>
    </source>
</evidence>
<dbReference type="Proteomes" id="UP001501637">
    <property type="component" value="Unassembled WGS sequence"/>
</dbReference>
<keyword evidence="6" id="KW-0034">Amyloid</keyword>
<comment type="caution">
    <text evidence="9">The sequence shown here is derived from an EMBL/GenBank/DDBJ whole genome shotgun (WGS) entry which is preliminary data.</text>
</comment>